<dbReference type="OrthoDB" id="264392at2759"/>
<dbReference type="EMBL" id="ML178831">
    <property type="protein sequence ID" value="TFL00006.1"/>
    <property type="molecule type" value="Genomic_DNA"/>
</dbReference>
<keyword evidence="9" id="KW-0675">Receptor</keyword>
<evidence type="ECO:0000259" key="8">
    <source>
        <dbReference type="Pfam" id="PF12537"/>
    </source>
</evidence>
<comment type="subcellular location">
    <subcellularLocation>
        <location evidence="1">Membrane</location>
        <topology evidence="1">Multi-pass membrane protein</topology>
    </subcellularLocation>
</comment>
<dbReference type="GO" id="GO:0016020">
    <property type="term" value="C:membrane"/>
    <property type="evidence" value="ECO:0007669"/>
    <property type="project" value="UniProtKB-SubCell"/>
</dbReference>
<evidence type="ECO:0000256" key="3">
    <source>
        <dbReference type="ARBA" id="ARBA00022989"/>
    </source>
</evidence>
<feature type="transmembrane region" description="Helical" evidence="6">
    <location>
        <begin position="410"/>
        <end position="429"/>
    </location>
</feature>
<feature type="transmembrane region" description="Helical" evidence="6">
    <location>
        <begin position="129"/>
        <end position="157"/>
    </location>
</feature>
<keyword evidence="10" id="KW-1185">Reference proteome</keyword>
<evidence type="ECO:0000313" key="10">
    <source>
        <dbReference type="Proteomes" id="UP000305067"/>
    </source>
</evidence>
<dbReference type="PANTHER" id="PTHR15948:SF0">
    <property type="entry name" value="GOLGI PH REGULATOR A-RELATED"/>
    <property type="match status" value="1"/>
</dbReference>
<keyword evidence="4 6" id="KW-0472">Membrane</keyword>
<feature type="region of interest" description="Disordered" evidence="5">
    <location>
        <begin position="266"/>
        <end position="289"/>
    </location>
</feature>
<dbReference type="PANTHER" id="PTHR15948">
    <property type="entry name" value="G-PROTEIN COUPLED RECEPTOR 89-RELATED"/>
    <property type="match status" value="1"/>
</dbReference>
<evidence type="ECO:0000256" key="6">
    <source>
        <dbReference type="SAM" id="Phobius"/>
    </source>
</evidence>
<evidence type="ECO:0000256" key="5">
    <source>
        <dbReference type="SAM" id="MobiDB-lite"/>
    </source>
</evidence>
<sequence length="529" mass="57103">MDAGILVETGFSISLRVVLFATCRKYLLRTLYHDLRRHAGSDVSISSRSAVPDDDEIELSALPIPTSASHAPAVAGTKPRHKLPLHSKIARISFAACFSECCMMFAMLMAQGVGVLTPSVRMANWRISLMFLIVLMLVLIPLSLSLVLTADISYPASSSHPSSPSRTSTIRSTLRPRTLLYLTPVALYLYALSYVPPPPGLPPSDIAGVALARLIVLGTLILGVLSGLGAMSYVWVHLVLFGRTRPVPSEGMVLSAEQALGQVREELQSKRAEQGKKAASGSVQTTSPSSWMSRVTQSFGRDDLKQEIAGLEALEIQMAHNADDMRRSRDDAKRSRTFLGWAINQGGRAFALYCAVRILSTFISLIMPAKSLSSTTTTGDYISQSLALVVSFIAPLHASPQAISNLSRHISLALVGVIILSSVRLILRGATRVLRVASKTIAASLMTLVLAQLMGLYLIATLVQLRTTFPPLPAHTPSLDLGTDMPAEGDNLFSTIPAYEVFGSLFDWAFFVSAVGTGVVKWLARKITE</sequence>
<name>A0A5C3QD68_9AGAR</name>
<feature type="transmembrane region" description="Helical" evidence="6">
    <location>
        <begin position="178"/>
        <end position="195"/>
    </location>
</feature>
<feature type="transmembrane region" description="Helical" evidence="6">
    <location>
        <begin position="89"/>
        <end position="109"/>
    </location>
</feature>
<evidence type="ECO:0000256" key="4">
    <source>
        <dbReference type="ARBA" id="ARBA00023136"/>
    </source>
</evidence>
<dbReference type="AlphaFoldDB" id="A0A5C3QD68"/>
<dbReference type="Pfam" id="PF12430">
    <property type="entry name" value="ABA_GPCR"/>
    <property type="match status" value="1"/>
</dbReference>
<evidence type="ECO:0000313" key="9">
    <source>
        <dbReference type="EMBL" id="TFL00006.1"/>
    </source>
</evidence>
<feature type="transmembrane region" description="Helical" evidence="6">
    <location>
        <begin position="350"/>
        <end position="369"/>
    </location>
</feature>
<feature type="transmembrane region" description="Helical" evidence="6">
    <location>
        <begin position="215"/>
        <end position="236"/>
    </location>
</feature>
<evidence type="ECO:0000259" key="7">
    <source>
        <dbReference type="Pfam" id="PF12430"/>
    </source>
</evidence>
<dbReference type="Proteomes" id="UP000305067">
    <property type="component" value="Unassembled WGS sequence"/>
</dbReference>
<keyword evidence="2 6" id="KW-0812">Transmembrane</keyword>
<feature type="domain" description="Abscisic acid G-protein coupled receptor-like" evidence="7">
    <location>
        <begin position="333"/>
        <end position="526"/>
    </location>
</feature>
<evidence type="ECO:0000256" key="1">
    <source>
        <dbReference type="ARBA" id="ARBA00004141"/>
    </source>
</evidence>
<evidence type="ECO:0000256" key="2">
    <source>
        <dbReference type="ARBA" id="ARBA00022692"/>
    </source>
</evidence>
<reference evidence="9 10" key="1">
    <citation type="journal article" date="2019" name="Nat. Ecol. Evol.">
        <title>Megaphylogeny resolves global patterns of mushroom evolution.</title>
        <authorList>
            <person name="Varga T."/>
            <person name="Krizsan K."/>
            <person name="Foldi C."/>
            <person name="Dima B."/>
            <person name="Sanchez-Garcia M."/>
            <person name="Sanchez-Ramirez S."/>
            <person name="Szollosi G.J."/>
            <person name="Szarkandi J.G."/>
            <person name="Papp V."/>
            <person name="Albert L."/>
            <person name="Andreopoulos W."/>
            <person name="Angelini C."/>
            <person name="Antonin V."/>
            <person name="Barry K.W."/>
            <person name="Bougher N.L."/>
            <person name="Buchanan P."/>
            <person name="Buyck B."/>
            <person name="Bense V."/>
            <person name="Catcheside P."/>
            <person name="Chovatia M."/>
            <person name="Cooper J."/>
            <person name="Damon W."/>
            <person name="Desjardin D."/>
            <person name="Finy P."/>
            <person name="Geml J."/>
            <person name="Haridas S."/>
            <person name="Hughes K."/>
            <person name="Justo A."/>
            <person name="Karasinski D."/>
            <person name="Kautmanova I."/>
            <person name="Kiss B."/>
            <person name="Kocsube S."/>
            <person name="Kotiranta H."/>
            <person name="LaButti K.M."/>
            <person name="Lechner B.E."/>
            <person name="Liimatainen K."/>
            <person name="Lipzen A."/>
            <person name="Lukacs Z."/>
            <person name="Mihaltcheva S."/>
            <person name="Morgado L.N."/>
            <person name="Niskanen T."/>
            <person name="Noordeloos M.E."/>
            <person name="Ohm R.A."/>
            <person name="Ortiz-Santana B."/>
            <person name="Ovrebo C."/>
            <person name="Racz N."/>
            <person name="Riley R."/>
            <person name="Savchenko A."/>
            <person name="Shiryaev A."/>
            <person name="Soop K."/>
            <person name="Spirin V."/>
            <person name="Szebenyi C."/>
            <person name="Tomsovsky M."/>
            <person name="Tulloss R.E."/>
            <person name="Uehling J."/>
            <person name="Grigoriev I.V."/>
            <person name="Vagvolgyi C."/>
            <person name="Papp T."/>
            <person name="Martin F.M."/>
            <person name="Miettinen O."/>
            <person name="Hibbett D.S."/>
            <person name="Nagy L.G."/>
        </authorList>
    </citation>
    <scope>NUCLEOTIDE SEQUENCE [LARGE SCALE GENOMIC DNA]</scope>
    <source>
        <strain evidence="9 10">CBS 309.79</strain>
    </source>
</reference>
<proteinExistence type="predicted"/>
<dbReference type="InterPro" id="IPR015672">
    <property type="entry name" value="GPHR/GTG"/>
</dbReference>
<dbReference type="InterPro" id="IPR022535">
    <property type="entry name" value="Golgi_pH-regulator_cons_dom"/>
</dbReference>
<keyword evidence="3 6" id="KW-1133">Transmembrane helix</keyword>
<dbReference type="Pfam" id="PF12537">
    <property type="entry name" value="GPHR_N"/>
    <property type="match status" value="1"/>
</dbReference>
<dbReference type="InterPro" id="IPR025969">
    <property type="entry name" value="ABA_GPCR_dom"/>
</dbReference>
<organism evidence="9 10">
    <name type="scientific">Pterulicium gracile</name>
    <dbReference type="NCBI Taxonomy" id="1884261"/>
    <lineage>
        <taxon>Eukaryota</taxon>
        <taxon>Fungi</taxon>
        <taxon>Dikarya</taxon>
        <taxon>Basidiomycota</taxon>
        <taxon>Agaricomycotina</taxon>
        <taxon>Agaricomycetes</taxon>
        <taxon>Agaricomycetidae</taxon>
        <taxon>Agaricales</taxon>
        <taxon>Pleurotineae</taxon>
        <taxon>Pterulaceae</taxon>
        <taxon>Pterulicium</taxon>
    </lineage>
</organism>
<feature type="domain" description="Golgi pH regulator conserved" evidence="8">
    <location>
        <begin position="210"/>
        <end position="273"/>
    </location>
</feature>
<accession>A0A5C3QD68</accession>
<feature type="compositionally biased region" description="Basic and acidic residues" evidence="5">
    <location>
        <begin position="266"/>
        <end position="276"/>
    </location>
</feature>
<protein>
    <submittedName>
        <fullName evidence="9">Abscisic acid G-protein coupled receptor-domain-containing protein</fullName>
    </submittedName>
</protein>
<gene>
    <name evidence="9" type="ORF">BDV98DRAFT_550856</name>
</gene>
<feature type="transmembrane region" description="Helical" evidence="6">
    <location>
        <begin position="441"/>
        <end position="463"/>
    </location>
</feature>